<organism evidence="1">
    <name type="scientific">Populus trichocarpa</name>
    <name type="common">Western balsam poplar</name>
    <name type="synonym">Populus balsamifera subsp. trichocarpa</name>
    <dbReference type="NCBI Taxonomy" id="3694"/>
    <lineage>
        <taxon>Eukaryota</taxon>
        <taxon>Viridiplantae</taxon>
        <taxon>Streptophyta</taxon>
        <taxon>Embryophyta</taxon>
        <taxon>Tracheophyta</taxon>
        <taxon>Spermatophyta</taxon>
        <taxon>Magnoliopsida</taxon>
        <taxon>eudicotyledons</taxon>
        <taxon>Gunneridae</taxon>
        <taxon>Pentapetalae</taxon>
        <taxon>rosids</taxon>
        <taxon>fabids</taxon>
        <taxon>Malpighiales</taxon>
        <taxon>Salicaceae</taxon>
        <taxon>Saliceae</taxon>
        <taxon>Populus</taxon>
    </lineage>
</organism>
<dbReference type="AlphaFoldDB" id="A9PEW9"/>
<accession>A9PEW9</accession>
<reference evidence="1" key="1">
    <citation type="journal article" date="2008" name="BMC Genomics">
        <title>Analysis of 4,664 high-quality sequence-finished poplar full-length cDNA clones and their utility for the discovery of genes responding to insect feeding.</title>
        <authorList>
            <person name="Ralph S.G."/>
            <person name="Chun H.J."/>
            <person name="Cooper D."/>
            <person name="Kirkpatrick R."/>
            <person name="Kolosova N."/>
            <person name="Gunter L."/>
            <person name="Tuskan G.A."/>
            <person name="Douglas C.J."/>
            <person name="Holt R.A."/>
            <person name="Jones S.J."/>
            <person name="Marra M.A."/>
            <person name="Bohlmann J."/>
        </authorList>
    </citation>
    <scope>NUCLEOTIDE SEQUENCE</scope>
    <source>
        <tissue evidence="1">Young and mature leaves</tissue>
    </source>
</reference>
<dbReference type="EMBL" id="EF146879">
    <property type="protein sequence ID" value="ABK94922.1"/>
    <property type="molecule type" value="mRNA"/>
</dbReference>
<proteinExistence type="evidence at transcript level"/>
<name>A9PEW9_POPTR</name>
<protein>
    <submittedName>
        <fullName evidence="1">Uncharacterized protein</fullName>
    </submittedName>
</protein>
<sequence>MMMSSMCGSLRPVVHSRSPGIPLVRTLAEVLRSLSSLRKTNWSTLRSVVSRI</sequence>
<evidence type="ECO:0000313" key="1">
    <source>
        <dbReference type="EMBL" id="ABK94922.1"/>
    </source>
</evidence>